<accession>A0ABM0MRW5</accession>
<evidence type="ECO:0000313" key="2">
    <source>
        <dbReference type="Proteomes" id="UP000694865"/>
    </source>
</evidence>
<dbReference type="InterPro" id="IPR012337">
    <property type="entry name" value="RNaseH-like_sf"/>
</dbReference>
<evidence type="ECO:0000256" key="1">
    <source>
        <dbReference type="SAM" id="MobiDB-lite"/>
    </source>
</evidence>
<feature type="region of interest" description="Disordered" evidence="1">
    <location>
        <begin position="1"/>
        <end position="24"/>
    </location>
</feature>
<proteinExistence type="predicted"/>
<dbReference type="RefSeq" id="XP_006822756.1">
    <property type="nucleotide sequence ID" value="XM_006822693.1"/>
</dbReference>
<keyword evidence="2" id="KW-1185">Reference proteome</keyword>
<evidence type="ECO:0000313" key="3">
    <source>
        <dbReference type="RefSeq" id="XP_006822756.1"/>
    </source>
</evidence>
<gene>
    <name evidence="3" type="primary">LOC102804680</name>
</gene>
<sequence>MSSTQANESFHNTVASKAPKNRHYSKSESLNIRIAAAVSQKNSGYTYVCSVNKENGLSPGVVSQVRGIKLDDKARKRKMQTENKEYKLRRIQLNEERNKKCNATEFKRRLLRLMMVNDDEYADPCQPIHPAASKVTGLTYTCGKLFHNFNLVPTLSRKDALESFIEWIPLNFVLVAHNCKNFDARIL</sequence>
<protein>
    <submittedName>
        <fullName evidence="3">Uncharacterized protein LOC102804680</fullName>
    </submittedName>
</protein>
<feature type="non-terminal residue" evidence="3">
    <location>
        <position position="187"/>
    </location>
</feature>
<dbReference type="GeneID" id="102804680"/>
<name>A0ABM0MRW5_SACKO</name>
<feature type="compositionally biased region" description="Polar residues" evidence="1">
    <location>
        <begin position="1"/>
        <end position="15"/>
    </location>
</feature>
<dbReference type="Gene3D" id="3.30.420.10">
    <property type="entry name" value="Ribonuclease H-like superfamily/Ribonuclease H"/>
    <property type="match status" value="1"/>
</dbReference>
<dbReference type="InterPro" id="IPR036397">
    <property type="entry name" value="RNaseH_sf"/>
</dbReference>
<reference evidence="3" key="1">
    <citation type="submission" date="2025-08" db="UniProtKB">
        <authorList>
            <consortium name="RefSeq"/>
        </authorList>
    </citation>
    <scope>IDENTIFICATION</scope>
    <source>
        <tissue evidence="3">Testes</tissue>
    </source>
</reference>
<organism evidence="2 3">
    <name type="scientific">Saccoglossus kowalevskii</name>
    <name type="common">Acorn worm</name>
    <dbReference type="NCBI Taxonomy" id="10224"/>
    <lineage>
        <taxon>Eukaryota</taxon>
        <taxon>Metazoa</taxon>
        <taxon>Hemichordata</taxon>
        <taxon>Enteropneusta</taxon>
        <taxon>Harrimaniidae</taxon>
        <taxon>Saccoglossus</taxon>
    </lineage>
</organism>
<dbReference type="SUPFAM" id="SSF53098">
    <property type="entry name" value="Ribonuclease H-like"/>
    <property type="match status" value="1"/>
</dbReference>
<dbReference type="Proteomes" id="UP000694865">
    <property type="component" value="Unplaced"/>
</dbReference>